<keyword evidence="2" id="KW-1185">Reference proteome</keyword>
<accession>A0A6I0EV79</accession>
<evidence type="ECO:0000313" key="1">
    <source>
        <dbReference type="EMBL" id="KAB2954284.1"/>
    </source>
</evidence>
<reference evidence="1 2" key="1">
    <citation type="submission" date="2019-10" db="EMBL/GenBank/DDBJ databases">
        <title>Whole-genome sequence of the extremophile Heliorestis acidaminivorans DSM 24790.</title>
        <authorList>
            <person name="Kyndt J.A."/>
            <person name="Meyer T.E."/>
        </authorList>
    </citation>
    <scope>NUCLEOTIDE SEQUENCE [LARGE SCALE GENOMIC DNA]</scope>
    <source>
        <strain evidence="1 2">DSM 24790</strain>
    </source>
</reference>
<organism evidence="1 2">
    <name type="scientific">Heliorestis acidaminivorans</name>
    <dbReference type="NCBI Taxonomy" id="553427"/>
    <lineage>
        <taxon>Bacteria</taxon>
        <taxon>Bacillati</taxon>
        <taxon>Bacillota</taxon>
        <taxon>Clostridia</taxon>
        <taxon>Eubacteriales</taxon>
        <taxon>Heliobacteriaceae</taxon>
        <taxon>Heliorestis</taxon>
    </lineage>
</organism>
<proteinExistence type="predicted"/>
<dbReference type="OrthoDB" id="9777242at2"/>
<dbReference type="RefSeq" id="WP_151617730.1">
    <property type="nucleotide sequence ID" value="NZ_WBXO01000001.1"/>
</dbReference>
<protein>
    <submittedName>
        <fullName evidence="1">Uncharacterized protein</fullName>
    </submittedName>
</protein>
<evidence type="ECO:0000313" key="2">
    <source>
        <dbReference type="Proteomes" id="UP000468766"/>
    </source>
</evidence>
<comment type="caution">
    <text evidence="1">The sequence shown here is derived from an EMBL/GenBank/DDBJ whole genome shotgun (WGS) entry which is preliminary data.</text>
</comment>
<name>A0A6I0EV79_9FIRM</name>
<sequence length="221" mass="24978">MSAFLGPIHHWLYRKILLVVEREQLIFEKAQDLCSNTAEELRQEVWETYGEPLPNIPLNQLIDGGNIHGWLQSQITIAETREAAYIKKLTDLCGDTAQSVIEDAFSEQGTLCGQDAVEKGATQVGADEIYKLLNNYLLNGMPCDQVNKVVINESTKVTWESAICLQERNWKEASVDGSLMKRLYGLWIDAFVKAINPTFAYRQTADTLKGDWNNRHEITSA</sequence>
<dbReference type="Proteomes" id="UP000468766">
    <property type="component" value="Unassembled WGS sequence"/>
</dbReference>
<dbReference type="EMBL" id="WBXO01000001">
    <property type="protein sequence ID" value="KAB2954284.1"/>
    <property type="molecule type" value="Genomic_DNA"/>
</dbReference>
<dbReference type="AlphaFoldDB" id="A0A6I0EV79"/>
<gene>
    <name evidence="1" type="ORF">F9B85_00900</name>
</gene>